<dbReference type="InterPro" id="IPR001387">
    <property type="entry name" value="Cro/C1-type_HTH"/>
</dbReference>
<accession>A0A6L2ZRR3</accession>
<dbReference type="Gene3D" id="1.10.260.40">
    <property type="entry name" value="lambda repressor-like DNA-binding domains"/>
    <property type="match status" value="1"/>
</dbReference>
<dbReference type="EMBL" id="BLXO01000008">
    <property type="protein sequence ID" value="GFN47219.1"/>
    <property type="molecule type" value="Genomic_DNA"/>
</dbReference>
<reference evidence="3 4" key="1">
    <citation type="submission" date="2020-06" db="EMBL/GenBank/DDBJ databases">
        <title>The genome sequence of Candidatus Regiella insecticola strain Tut.</title>
        <authorList>
            <person name="Nikoh N."/>
            <person name="Tsuchida T."/>
            <person name="Koga R."/>
            <person name="Oshima K."/>
            <person name="Hattori M."/>
            <person name="Fukatsu T."/>
        </authorList>
    </citation>
    <scope>NUCLEOTIDE SEQUENCE [LARGE SCALE GENOMIC DNA]</scope>
    <source>
        <strain evidence="3 4">Tut</strain>
    </source>
</reference>
<dbReference type="CDD" id="cd00093">
    <property type="entry name" value="HTH_XRE"/>
    <property type="match status" value="1"/>
</dbReference>
<feature type="domain" description="HTH cro/C1-type" evidence="2">
    <location>
        <begin position="37"/>
        <end position="91"/>
    </location>
</feature>
<protein>
    <submittedName>
        <fullName evidence="3">Transcriptional regulator</fullName>
    </submittedName>
</protein>
<dbReference type="Pfam" id="PF01381">
    <property type="entry name" value="HTH_3"/>
    <property type="match status" value="1"/>
</dbReference>
<dbReference type="SUPFAM" id="SSF47413">
    <property type="entry name" value="lambda repressor-like DNA-binding domains"/>
    <property type="match status" value="1"/>
</dbReference>
<evidence type="ECO:0000256" key="1">
    <source>
        <dbReference type="SAM" id="MobiDB-lite"/>
    </source>
</evidence>
<dbReference type="AlphaFoldDB" id="A0A6L2ZRR3"/>
<dbReference type="RefSeq" id="WP_176488718.1">
    <property type="nucleotide sequence ID" value="NZ_BLXO01000008.1"/>
</dbReference>
<evidence type="ECO:0000259" key="2">
    <source>
        <dbReference type="PROSITE" id="PS50943"/>
    </source>
</evidence>
<dbReference type="InterPro" id="IPR010982">
    <property type="entry name" value="Lambda_DNA-bd_dom_sf"/>
</dbReference>
<name>A0A6L2ZRR3_9ENTR</name>
<evidence type="ECO:0000313" key="4">
    <source>
        <dbReference type="Proteomes" id="UP000504714"/>
    </source>
</evidence>
<dbReference type="PROSITE" id="PS50943">
    <property type="entry name" value="HTH_CROC1"/>
    <property type="match status" value="1"/>
</dbReference>
<dbReference type="SMART" id="SM00530">
    <property type="entry name" value="HTH_XRE"/>
    <property type="match status" value="1"/>
</dbReference>
<sequence length="116" mass="13324">MNTQSFDKVIKEIEEISPGFIRDVERRATEIQEINQLINIRRMAGLSQEEVATRMGTDKGNISKLENNRYNPSIKNLRYYADACGYSLSLMFKPKSNKPPEEKETAVFPSINPQKL</sequence>
<dbReference type="GO" id="GO:0003677">
    <property type="term" value="F:DNA binding"/>
    <property type="evidence" value="ECO:0007669"/>
    <property type="project" value="InterPro"/>
</dbReference>
<gene>
    <name evidence="3" type="ORF">RINTU1_31810</name>
</gene>
<organism evidence="3 4">
    <name type="scientific">Candidatus Regiella insecticola</name>
    <dbReference type="NCBI Taxonomy" id="138073"/>
    <lineage>
        <taxon>Bacteria</taxon>
        <taxon>Pseudomonadati</taxon>
        <taxon>Pseudomonadota</taxon>
        <taxon>Gammaproteobacteria</taxon>
        <taxon>Enterobacterales</taxon>
        <taxon>Enterobacteriaceae</taxon>
        <taxon>aphid secondary symbionts</taxon>
        <taxon>Candidatus Regiella</taxon>
    </lineage>
</organism>
<proteinExistence type="predicted"/>
<comment type="caution">
    <text evidence="3">The sequence shown here is derived from an EMBL/GenBank/DDBJ whole genome shotgun (WGS) entry which is preliminary data.</text>
</comment>
<dbReference type="Proteomes" id="UP000504714">
    <property type="component" value="Unassembled WGS sequence"/>
</dbReference>
<evidence type="ECO:0000313" key="3">
    <source>
        <dbReference type="EMBL" id="GFN47219.1"/>
    </source>
</evidence>
<feature type="region of interest" description="Disordered" evidence="1">
    <location>
        <begin position="95"/>
        <end position="116"/>
    </location>
</feature>